<dbReference type="AlphaFoldDB" id="B2J0F7"/>
<name>B2J0F7_NOSP7</name>
<feature type="transmembrane region" description="Helical" evidence="1">
    <location>
        <begin position="51"/>
        <end position="71"/>
    </location>
</feature>
<feature type="domain" description="Acyltransferase 3" evidence="2">
    <location>
        <begin position="11"/>
        <end position="357"/>
    </location>
</feature>
<keyword evidence="1" id="KW-0472">Membrane</keyword>
<feature type="transmembrane region" description="Helical" evidence="1">
    <location>
        <begin position="270"/>
        <end position="290"/>
    </location>
</feature>
<dbReference type="Proteomes" id="UP000001191">
    <property type="component" value="Chromosome"/>
</dbReference>
<keyword evidence="1" id="KW-1133">Transmembrane helix</keyword>
<feature type="transmembrane region" description="Helical" evidence="1">
    <location>
        <begin position="212"/>
        <end position="231"/>
    </location>
</feature>
<dbReference type="EnsemblBacteria" id="ACC84847">
    <property type="protein sequence ID" value="ACC84847"/>
    <property type="gene ID" value="Npun_R6589"/>
</dbReference>
<evidence type="ECO:0000313" key="4">
    <source>
        <dbReference type="Proteomes" id="UP000001191"/>
    </source>
</evidence>
<keyword evidence="4" id="KW-1185">Reference proteome</keyword>
<dbReference type="GO" id="GO:0016020">
    <property type="term" value="C:membrane"/>
    <property type="evidence" value="ECO:0007669"/>
    <property type="project" value="TreeGrafter"/>
</dbReference>
<accession>B2J0F7</accession>
<feature type="transmembrane region" description="Helical" evidence="1">
    <location>
        <begin position="243"/>
        <end position="264"/>
    </location>
</feature>
<dbReference type="InterPro" id="IPR050879">
    <property type="entry name" value="Acyltransferase_3"/>
</dbReference>
<keyword evidence="3" id="KW-0808">Transferase</keyword>
<dbReference type="GO" id="GO:0000271">
    <property type="term" value="P:polysaccharide biosynthetic process"/>
    <property type="evidence" value="ECO:0007669"/>
    <property type="project" value="TreeGrafter"/>
</dbReference>
<dbReference type="STRING" id="63737.Npun_R6589"/>
<dbReference type="GO" id="GO:0016747">
    <property type="term" value="F:acyltransferase activity, transferring groups other than amino-acyl groups"/>
    <property type="evidence" value="ECO:0007669"/>
    <property type="project" value="InterPro"/>
</dbReference>
<dbReference type="PANTHER" id="PTHR23028">
    <property type="entry name" value="ACETYLTRANSFERASE"/>
    <property type="match status" value="1"/>
</dbReference>
<sequence length="383" mass="44719">MPKISMYNQINSLTALRGIAALVVVVHHFSYYTLPKTGSNLSAYSNFFRNGYLWVDFFFILSGFIMTHVYIEDFSLKVNPSKYRSYLLSRFARIYPLHIFIISLLIGLEILKLFLLNNSAFTGKFNLTALFANIFLLQAFDLNCPPLFWCDTYWNEPAWSISVEFVIYCIFPFLLFLLLRNNKINDLKVYVFALFSILLLIAFTRGNLDSIIGIPSIARCGLECILGIITYKVYRRGNYRNYFNLNLLAIIAITWIILIMNSYWNYWRSLHDWLILPVFSLLILAVSINNNSLISNFLNSRLMLYLGTISYSIYMVHWFVQELLKTLWIYKFHHAFGKGFTEYEALTSLGVFLMIIILSASLTYRFVEVPMRNYLKSTILAKQ</sequence>
<feature type="transmembrane region" description="Helical" evidence="1">
    <location>
        <begin position="92"/>
        <end position="115"/>
    </location>
</feature>
<feature type="transmembrane region" description="Helical" evidence="1">
    <location>
        <begin position="189"/>
        <end position="206"/>
    </location>
</feature>
<feature type="transmembrane region" description="Helical" evidence="1">
    <location>
        <begin position="158"/>
        <end position="177"/>
    </location>
</feature>
<feature type="transmembrane region" description="Helical" evidence="1">
    <location>
        <begin position="302"/>
        <end position="320"/>
    </location>
</feature>
<dbReference type="Pfam" id="PF01757">
    <property type="entry name" value="Acyl_transf_3"/>
    <property type="match status" value="1"/>
</dbReference>
<protein>
    <submittedName>
        <fullName evidence="3">Acyltransferase 3</fullName>
    </submittedName>
</protein>
<organism evidence="3 4">
    <name type="scientific">Nostoc punctiforme (strain ATCC 29133 / PCC 73102)</name>
    <dbReference type="NCBI Taxonomy" id="63737"/>
    <lineage>
        <taxon>Bacteria</taxon>
        <taxon>Bacillati</taxon>
        <taxon>Cyanobacteriota</taxon>
        <taxon>Cyanophyceae</taxon>
        <taxon>Nostocales</taxon>
        <taxon>Nostocaceae</taxon>
        <taxon>Nostoc</taxon>
    </lineage>
</organism>
<proteinExistence type="predicted"/>
<feature type="transmembrane region" description="Helical" evidence="1">
    <location>
        <begin position="345"/>
        <end position="367"/>
    </location>
</feature>
<keyword evidence="3" id="KW-0012">Acyltransferase</keyword>
<reference evidence="4" key="1">
    <citation type="submission" date="2008-04" db="EMBL/GenBank/DDBJ databases">
        <title>Complete sequence of chromosome of Nostoc punctiforme ATCC 29133.</title>
        <authorList>
            <consortium name="US DOE Joint Genome Institute"/>
            <person name="Copeland A."/>
            <person name="Lucas S."/>
            <person name="Lapidus A."/>
            <person name="Glavina del Rio T."/>
            <person name="Dalin E."/>
            <person name="Tice H."/>
            <person name="Pitluck S."/>
            <person name="Chain P."/>
            <person name="Malfatti S."/>
            <person name="Shin M."/>
            <person name="Vergez L."/>
            <person name="Schmutz J."/>
            <person name="Larimer F."/>
            <person name="Land M."/>
            <person name="Hauser L."/>
            <person name="Kyrpides N."/>
            <person name="Kim E."/>
            <person name="Meeks J.C."/>
            <person name="Elhai J."/>
            <person name="Campbell E.L."/>
            <person name="Thiel T."/>
            <person name="Longmire J."/>
            <person name="Potts M."/>
            <person name="Atlas R."/>
        </authorList>
    </citation>
    <scope>NUCLEOTIDE SEQUENCE [LARGE SCALE GENOMIC DNA]</scope>
    <source>
        <strain evidence="4">ATCC 29133 / PCC 73102</strain>
    </source>
</reference>
<dbReference type="eggNOG" id="COG1835">
    <property type="taxonomic scope" value="Bacteria"/>
</dbReference>
<dbReference type="HOGENOM" id="CLU_005679_2_1_3"/>
<dbReference type="EMBL" id="CP001037">
    <property type="protein sequence ID" value="ACC84847.1"/>
    <property type="molecule type" value="Genomic_DNA"/>
</dbReference>
<evidence type="ECO:0000259" key="2">
    <source>
        <dbReference type="Pfam" id="PF01757"/>
    </source>
</evidence>
<keyword evidence="1" id="KW-0812">Transmembrane</keyword>
<dbReference type="RefSeq" id="WP_012412783.1">
    <property type="nucleotide sequence ID" value="NC_010628.1"/>
</dbReference>
<feature type="transmembrane region" description="Helical" evidence="1">
    <location>
        <begin position="12"/>
        <end position="31"/>
    </location>
</feature>
<dbReference type="PANTHER" id="PTHR23028:SF53">
    <property type="entry name" value="ACYL_TRANSF_3 DOMAIN-CONTAINING PROTEIN"/>
    <property type="match status" value="1"/>
</dbReference>
<evidence type="ECO:0000256" key="1">
    <source>
        <dbReference type="SAM" id="Phobius"/>
    </source>
</evidence>
<dbReference type="InterPro" id="IPR002656">
    <property type="entry name" value="Acyl_transf_3_dom"/>
</dbReference>
<gene>
    <name evidence="3" type="ordered locus">Npun_R6589</name>
</gene>
<evidence type="ECO:0000313" key="3">
    <source>
        <dbReference type="EMBL" id="ACC84847.1"/>
    </source>
</evidence>
<reference evidence="3 4" key="2">
    <citation type="journal article" date="2013" name="Plant Physiol.">
        <title>A Nostoc punctiforme Sugar Transporter Necessary to Establish a Cyanobacterium-Plant Symbiosis.</title>
        <authorList>
            <person name="Ekman M."/>
            <person name="Picossi S."/>
            <person name="Campbell E.L."/>
            <person name="Meeks J.C."/>
            <person name="Flores E."/>
        </authorList>
    </citation>
    <scope>NUCLEOTIDE SEQUENCE [LARGE SCALE GENOMIC DNA]</scope>
    <source>
        <strain evidence="4">ATCC 29133 / PCC 73102</strain>
    </source>
</reference>
<dbReference type="KEGG" id="npu:Npun_R6589"/>